<dbReference type="STRING" id="230819.A0A5C3L967"/>
<dbReference type="OrthoDB" id="497541at2759"/>
<keyword evidence="2" id="KW-1185">Reference proteome</keyword>
<reference evidence="1 2" key="1">
    <citation type="journal article" date="2019" name="Nat. Ecol. Evol.">
        <title>Megaphylogeny resolves global patterns of mushroom evolution.</title>
        <authorList>
            <person name="Varga T."/>
            <person name="Krizsan K."/>
            <person name="Foldi C."/>
            <person name="Dima B."/>
            <person name="Sanchez-Garcia M."/>
            <person name="Sanchez-Ramirez S."/>
            <person name="Szollosi G.J."/>
            <person name="Szarkandi J.G."/>
            <person name="Papp V."/>
            <person name="Albert L."/>
            <person name="Andreopoulos W."/>
            <person name="Angelini C."/>
            <person name="Antonin V."/>
            <person name="Barry K.W."/>
            <person name="Bougher N.L."/>
            <person name="Buchanan P."/>
            <person name="Buyck B."/>
            <person name="Bense V."/>
            <person name="Catcheside P."/>
            <person name="Chovatia M."/>
            <person name="Cooper J."/>
            <person name="Damon W."/>
            <person name="Desjardin D."/>
            <person name="Finy P."/>
            <person name="Geml J."/>
            <person name="Haridas S."/>
            <person name="Hughes K."/>
            <person name="Justo A."/>
            <person name="Karasinski D."/>
            <person name="Kautmanova I."/>
            <person name="Kiss B."/>
            <person name="Kocsube S."/>
            <person name="Kotiranta H."/>
            <person name="LaButti K.M."/>
            <person name="Lechner B.E."/>
            <person name="Liimatainen K."/>
            <person name="Lipzen A."/>
            <person name="Lukacs Z."/>
            <person name="Mihaltcheva S."/>
            <person name="Morgado L.N."/>
            <person name="Niskanen T."/>
            <person name="Noordeloos M.E."/>
            <person name="Ohm R.A."/>
            <person name="Ortiz-Santana B."/>
            <person name="Ovrebo C."/>
            <person name="Racz N."/>
            <person name="Riley R."/>
            <person name="Savchenko A."/>
            <person name="Shiryaev A."/>
            <person name="Soop K."/>
            <person name="Spirin V."/>
            <person name="Szebenyi C."/>
            <person name="Tomsovsky M."/>
            <person name="Tulloss R.E."/>
            <person name="Uehling J."/>
            <person name="Grigoriev I.V."/>
            <person name="Vagvolgyi C."/>
            <person name="Papp T."/>
            <person name="Martin F.M."/>
            <person name="Miettinen O."/>
            <person name="Hibbett D.S."/>
            <person name="Nagy L.G."/>
        </authorList>
    </citation>
    <scope>NUCLEOTIDE SEQUENCE [LARGE SCALE GENOMIC DNA]</scope>
    <source>
        <strain evidence="1 2">CBS 121175</strain>
    </source>
</reference>
<name>A0A5C3L967_COPMA</name>
<gene>
    <name evidence="1" type="ORF">FA15DRAFT_610463</name>
</gene>
<dbReference type="EMBL" id="ML210150">
    <property type="protein sequence ID" value="TFK29320.1"/>
    <property type="molecule type" value="Genomic_DNA"/>
</dbReference>
<dbReference type="AlphaFoldDB" id="A0A5C3L967"/>
<dbReference type="Proteomes" id="UP000307440">
    <property type="component" value="Unassembled WGS sequence"/>
</dbReference>
<organism evidence="1 2">
    <name type="scientific">Coprinopsis marcescibilis</name>
    <name type="common">Agaric fungus</name>
    <name type="synonym">Psathyrella marcescibilis</name>
    <dbReference type="NCBI Taxonomy" id="230819"/>
    <lineage>
        <taxon>Eukaryota</taxon>
        <taxon>Fungi</taxon>
        <taxon>Dikarya</taxon>
        <taxon>Basidiomycota</taxon>
        <taxon>Agaricomycotina</taxon>
        <taxon>Agaricomycetes</taxon>
        <taxon>Agaricomycetidae</taxon>
        <taxon>Agaricales</taxon>
        <taxon>Agaricineae</taxon>
        <taxon>Psathyrellaceae</taxon>
        <taxon>Coprinopsis</taxon>
    </lineage>
</organism>
<proteinExistence type="predicted"/>
<dbReference type="InterPro" id="IPR021848">
    <property type="entry name" value="HODM_asu-like"/>
</dbReference>
<evidence type="ECO:0000313" key="2">
    <source>
        <dbReference type="Proteomes" id="UP000307440"/>
    </source>
</evidence>
<dbReference type="Pfam" id="PF11927">
    <property type="entry name" value="HODM_asu-like"/>
    <property type="match status" value="1"/>
</dbReference>
<protein>
    <submittedName>
        <fullName evidence="1">Uncharacterized protein</fullName>
    </submittedName>
</protein>
<accession>A0A5C3L967</accession>
<evidence type="ECO:0000313" key="1">
    <source>
        <dbReference type="EMBL" id="TFK29320.1"/>
    </source>
</evidence>
<sequence>MYLTYWEYLGASLPTEPFTYALAFGACVAAGFLYLHSDSKPPPDLYSIQSSELVNKDKSGYSLARPFGEWNPQKFSYPKITPQYTPLSEVKQIAYRPFRPGPHHVTMGIRSMDWDSWVELDREYETYQRIRKHRIQTRGKRVLRVLNDSHNSHVRGGELAAIELVHELAAYLAARYPEIFNLERHNFEVKSSSSDSLYCDWGWGGASPIKSIKILPTNDSYELPLHVMDGEGAPERALEIAAMLVQDDLAIMMEGDDGKYYFQAGAICVAGFWRIEDKIGMPLEDIHISGDVPQYREKLQASMERFFRRMAVDKPVVRNNYFIQVNRSDTAETSSIDPEELAWSSANGPEVEFQLAHAFDKPLEKPKIEELRLRTERQSLRRLGRSGAIIFTIRTYLVPIAQLAEEKGIAGRMAGAIREWPEDVKEYKGGYRGGWWDVLLDFLEMKEEEEGAGGHAV</sequence>